<feature type="transmembrane region" description="Helical" evidence="7">
    <location>
        <begin position="57"/>
        <end position="75"/>
    </location>
</feature>
<evidence type="ECO:0000313" key="10">
    <source>
        <dbReference type="Proteomes" id="UP000636110"/>
    </source>
</evidence>
<evidence type="ECO:0000256" key="3">
    <source>
        <dbReference type="ARBA" id="ARBA00022475"/>
    </source>
</evidence>
<dbReference type="PANTHER" id="PTHR23517">
    <property type="entry name" value="RESISTANCE PROTEIN MDTM, PUTATIVE-RELATED-RELATED"/>
    <property type="match status" value="1"/>
</dbReference>
<dbReference type="RefSeq" id="WP_182953073.1">
    <property type="nucleotide sequence ID" value="NZ_WNXC01000001.1"/>
</dbReference>
<dbReference type="PANTHER" id="PTHR23517:SF2">
    <property type="entry name" value="MULTIDRUG RESISTANCE PROTEIN MDTH"/>
    <property type="match status" value="1"/>
</dbReference>
<feature type="transmembrane region" description="Helical" evidence="7">
    <location>
        <begin position="378"/>
        <end position="395"/>
    </location>
</feature>
<keyword evidence="4 7" id="KW-0812">Transmembrane</keyword>
<comment type="subcellular location">
    <subcellularLocation>
        <location evidence="1">Cell membrane</location>
        <topology evidence="1">Multi-pass membrane protein</topology>
    </subcellularLocation>
</comment>
<protein>
    <submittedName>
        <fullName evidence="9">MFS transporter</fullName>
    </submittedName>
</protein>
<dbReference type="Pfam" id="PF07690">
    <property type="entry name" value="MFS_1"/>
    <property type="match status" value="1"/>
</dbReference>
<dbReference type="Gene3D" id="1.20.1250.20">
    <property type="entry name" value="MFS general substrate transporter like domains"/>
    <property type="match status" value="1"/>
</dbReference>
<proteinExistence type="predicted"/>
<name>A0ABR6ER71_9SPHI</name>
<keyword evidence="5 7" id="KW-1133">Transmembrane helix</keyword>
<evidence type="ECO:0000313" key="9">
    <source>
        <dbReference type="EMBL" id="MBB2147754.1"/>
    </source>
</evidence>
<evidence type="ECO:0000256" key="5">
    <source>
        <dbReference type="ARBA" id="ARBA00022989"/>
    </source>
</evidence>
<dbReference type="InterPro" id="IPR036259">
    <property type="entry name" value="MFS_trans_sf"/>
</dbReference>
<dbReference type="InterPro" id="IPR050171">
    <property type="entry name" value="MFS_Transporters"/>
</dbReference>
<accession>A0ABR6ER71</accession>
<comment type="caution">
    <text evidence="9">The sequence shown here is derived from an EMBL/GenBank/DDBJ whole genome shotgun (WGS) entry which is preliminary data.</text>
</comment>
<dbReference type="SUPFAM" id="SSF103473">
    <property type="entry name" value="MFS general substrate transporter"/>
    <property type="match status" value="1"/>
</dbReference>
<gene>
    <name evidence="9" type="ORF">GM920_02400</name>
</gene>
<feature type="transmembrane region" description="Helical" evidence="7">
    <location>
        <begin position="312"/>
        <end position="337"/>
    </location>
</feature>
<evidence type="ECO:0000256" key="4">
    <source>
        <dbReference type="ARBA" id="ARBA00022692"/>
    </source>
</evidence>
<reference evidence="9 10" key="1">
    <citation type="submission" date="2019-11" db="EMBL/GenBank/DDBJ databases">
        <title>Description of Pedobacter sp. LMG 31462T.</title>
        <authorList>
            <person name="Carlier A."/>
            <person name="Qi S."/>
            <person name="Vandamme P."/>
        </authorList>
    </citation>
    <scope>NUCLEOTIDE SEQUENCE [LARGE SCALE GENOMIC DNA]</scope>
    <source>
        <strain evidence="9 10">LMG 31462</strain>
    </source>
</reference>
<dbReference type="Proteomes" id="UP000636110">
    <property type="component" value="Unassembled WGS sequence"/>
</dbReference>
<evidence type="ECO:0000256" key="2">
    <source>
        <dbReference type="ARBA" id="ARBA00022448"/>
    </source>
</evidence>
<feature type="transmembrane region" description="Helical" evidence="7">
    <location>
        <begin position="22"/>
        <end position="45"/>
    </location>
</feature>
<dbReference type="EMBL" id="WNXC01000001">
    <property type="protein sequence ID" value="MBB2147754.1"/>
    <property type="molecule type" value="Genomic_DNA"/>
</dbReference>
<sequence>MSLLQDIAGNYKRSFSGLSRETWILSIVMLINRSGYMAVPFMGLYVTQSLHRSPSDAGLVITLFGVGSIMGSAAGGKLTDMIGFRPVQILSAIIGGSFFLFFASITHFHTLCILAVVISFFAEAFRPANFAAIAAYAKPGLETRSYSLNRLATNIGWAFGVSMGGLIASYNYRLLFYVDGAVGIFAGLAILWFLPKIKGYRKTIKEKVKGIVVRKPWEDVLFIKFLLLSTIFIICFFLMFRVVPVFFKESWKIDEFMIGLILGLNGVIIALFEMVMIHKIEGKKSSVFFITIGVLLIAASFLVLMLPFGSPLVLGVLCIVFFTVGEMFALPFVNTFVMSRANEFNRGQYAAGYMLVWSVAQVVGPSAGFYIADHHGYNTLWLILTCLLLACAYLYKFMKAVDEPTSKNLPELD</sequence>
<feature type="transmembrane region" description="Helical" evidence="7">
    <location>
        <begin position="174"/>
        <end position="194"/>
    </location>
</feature>
<organism evidence="9 10">
    <name type="scientific">Pedobacter gandavensis</name>
    <dbReference type="NCBI Taxonomy" id="2679963"/>
    <lineage>
        <taxon>Bacteria</taxon>
        <taxon>Pseudomonadati</taxon>
        <taxon>Bacteroidota</taxon>
        <taxon>Sphingobacteriia</taxon>
        <taxon>Sphingobacteriales</taxon>
        <taxon>Sphingobacteriaceae</taxon>
        <taxon>Pedobacter</taxon>
    </lineage>
</organism>
<dbReference type="InterPro" id="IPR020846">
    <property type="entry name" value="MFS_dom"/>
</dbReference>
<dbReference type="PROSITE" id="PS50850">
    <property type="entry name" value="MFS"/>
    <property type="match status" value="1"/>
</dbReference>
<evidence type="ECO:0000256" key="7">
    <source>
        <dbReference type="SAM" id="Phobius"/>
    </source>
</evidence>
<dbReference type="InterPro" id="IPR011701">
    <property type="entry name" value="MFS"/>
</dbReference>
<feature type="transmembrane region" description="Helical" evidence="7">
    <location>
        <begin position="221"/>
        <end position="244"/>
    </location>
</feature>
<feature type="transmembrane region" description="Helical" evidence="7">
    <location>
        <begin position="256"/>
        <end position="275"/>
    </location>
</feature>
<evidence type="ECO:0000256" key="1">
    <source>
        <dbReference type="ARBA" id="ARBA00004651"/>
    </source>
</evidence>
<keyword evidence="2" id="KW-0813">Transport</keyword>
<evidence type="ECO:0000256" key="6">
    <source>
        <dbReference type="ARBA" id="ARBA00023136"/>
    </source>
</evidence>
<feature type="transmembrane region" description="Helical" evidence="7">
    <location>
        <begin position="148"/>
        <end position="168"/>
    </location>
</feature>
<feature type="transmembrane region" description="Helical" evidence="7">
    <location>
        <begin position="349"/>
        <end position="372"/>
    </location>
</feature>
<keyword evidence="6 7" id="KW-0472">Membrane</keyword>
<evidence type="ECO:0000259" key="8">
    <source>
        <dbReference type="PROSITE" id="PS50850"/>
    </source>
</evidence>
<keyword evidence="3" id="KW-1003">Cell membrane</keyword>
<feature type="transmembrane region" description="Helical" evidence="7">
    <location>
        <begin position="287"/>
        <end position="306"/>
    </location>
</feature>
<feature type="domain" description="Major facilitator superfamily (MFS) profile" evidence="8">
    <location>
        <begin position="21"/>
        <end position="402"/>
    </location>
</feature>
<keyword evidence="10" id="KW-1185">Reference proteome</keyword>